<dbReference type="OrthoDB" id="696294at2759"/>
<dbReference type="Gramene" id="TVU26730">
    <property type="protein sequence ID" value="TVU26730"/>
    <property type="gene ID" value="EJB05_29289"/>
</dbReference>
<dbReference type="SMART" id="SM00184">
    <property type="entry name" value="RING"/>
    <property type="match status" value="1"/>
</dbReference>
<evidence type="ECO:0000256" key="2">
    <source>
        <dbReference type="ARBA" id="ARBA00022771"/>
    </source>
</evidence>
<reference evidence="7 8" key="1">
    <citation type="journal article" date="2019" name="Sci. Rep.">
        <title>A high-quality genome of Eragrostis curvula grass provides insights into Poaceae evolution and supports new strategies to enhance forage quality.</title>
        <authorList>
            <person name="Carballo J."/>
            <person name="Santos B.A.C.M."/>
            <person name="Zappacosta D."/>
            <person name="Garbus I."/>
            <person name="Selva J.P."/>
            <person name="Gallo C.A."/>
            <person name="Diaz A."/>
            <person name="Albertini E."/>
            <person name="Caccamo M."/>
            <person name="Echenique V."/>
        </authorList>
    </citation>
    <scope>NUCLEOTIDE SEQUENCE [LARGE SCALE GENOMIC DNA]</scope>
    <source>
        <strain evidence="8">cv. Victoria</strain>
        <tissue evidence="7">Leaf</tissue>
    </source>
</reference>
<accession>A0A5J9UUK8</accession>
<feature type="compositionally biased region" description="Acidic residues" evidence="5">
    <location>
        <begin position="70"/>
        <end position="85"/>
    </location>
</feature>
<evidence type="ECO:0000256" key="4">
    <source>
        <dbReference type="PROSITE-ProRule" id="PRU00175"/>
    </source>
</evidence>
<protein>
    <recommendedName>
        <fullName evidence="6">RING-type domain-containing protein</fullName>
    </recommendedName>
</protein>
<evidence type="ECO:0000256" key="3">
    <source>
        <dbReference type="ARBA" id="ARBA00022833"/>
    </source>
</evidence>
<organism evidence="7 8">
    <name type="scientific">Eragrostis curvula</name>
    <name type="common">weeping love grass</name>
    <dbReference type="NCBI Taxonomy" id="38414"/>
    <lineage>
        <taxon>Eukaryota</taxon>
        <taxon>Viridiplantae</taxon>
        <taxon>Streptophyta</taxon>
        <taxon>Embryophyta</taxon>
        <taxon>Tracheophyta</taxon>
        <taxon>Spermatophyta</taxon>
        <taxon>Magnoliopsida</taxon>
        <taxon>Liliopsida</taxon>
        <taxon>Poales</taxon>
        <taxon>Poaceae</taxon>
        <taxon>PACMAD clade</taxon>
        <taxon>Chloridoideae</taxon>
        <taxon>Eragrostideae</taxon>
        <taxon>Eragrostidinae</taxon>
        <taxon>Eragrostis</taxon>
    </lineage>
</organism>
<evidence type="ECO:0000313" key="8">
    <source>
        <dbReference type="Proteomes" id="UP000324897"/>
    </source>
</evidence>
<dbReference type="EMBL" id="RWGY01000013">
    <property type="protein sequence ID" value="TVU26730.1"/>
    <property type="molecule type" value="Genomic_DNA"/>
</dbReference>
<dbReference type="GO" id="GO:0005634">
    <property type="term" value="C:nucleus"/>
    <property type="evidence" value="ECO:0007669"/>
    <property type="project" value="TreeGrafter"/>
</dbReference>
<dbReference type="CDD" id="cd16454">
    <property type="entry name" value="RING-H2_PA-TM-RING"/>
    <property type="match status" value="1"/>
</dbReference>
<proteinExistence type="predicted"/>
<name>A0A5J9UUK8_9POAL</name>
<dbReference type="InterPro" id="IPR013083">
    <property type="entry name" value="Znf_RING/FYVE/PHD"/>
</dbReference>
<dbReference type="GO" id="GO:0008270">
    <property type="term" value="F:zinc ion binding"/>
    <property type="evidence" value="ECO:0007669"/>
    <property type="project" value="UniProtKB-KW"/>
</dbReference>
<keyword evidence="2 4" id="KW-0863">Zinc-finger</keyword>
<dbReference type="PROSITE" id="PS50089">
    <property type="entry name" value="ZF_RING_2"/>
    <property type="match status" value="1"/>
</dbReference>
<evidence type="ECO:0000259" key="6">
    <source>
        <dbReference type="PROSITE" id="PS50089"/>
    </source>
</evidence>
<sequence>MESPLVEFVAQIGALIHRVADLDGYNDRESRELVVHALESGQLPGFSRLHEYSNQTATAALDAAGQAQDEHEDEEDEGADDDLQVPEEPAPAGIIVIVTARDQFELALMVDMFRNGGFDVLFPSDQDNGAGFDDLPWYRNGGFGAVPASAAAVAALEKRTFHAGEGDDLGGCAICLDEEFEEGQELSVMPCSHAFHTQCINAWLGQSNMCPLCRHALPTSED</sequence>
<dbReference type="GO" id="GO:0006511">
    <property type="term" value="P:ubiquitin-dependent protein catabolic process"/>
    <property type="evidence" value="ECO:0007669"/>
    <property type="project" value="TreeGrafter"/>
</dbReference>
<dbReference type="Gene3D" id="3.30.40.10">
    <property type="entry name" value="Zinc/RING finger domain, C3HC4 (zinc finger)"/>
    <property type="match status" value="1"/>
</dbReference>
<dbReference type="InterPro" id="IPR001841">
    <property type="entry name" value="Znf_RING"/>
</dbReference>
<dbReference type="PANTHER" id="PTHR45931:SF23">
    <property type="entry name" value="OS12G0134500 PROTEIN"/>
    <property type="match status" value="1"/>
</dbReference>
<evidence type="ECO:0000256" key="5">
    <source>
        <dbReference type="SAM" id="MobiDB-lite"/>
    </source>
</evidence>
<feature type="domain" description="RING-type" evidence="6">
    <location>
        <begin position="172"/>
        <end position="214"/>
    </location>
</feature>
<evidence type="ECO:0000313" key="7">
    <source>
        <dbReference type="EMBL" id="TVU26730.1"/>
    </source>
</evidence>
<keyword evidence="3" id="KW-0862">Zinc</keyword>
<dbReference type="AlphaFoldDB" id="A0A5J9UUK8"/>
<dbReference type="Proteomes" id="UP000324897">
    <property type="component" value="Chromosome 2"/>
</dbReference>
<feature type="non-terminal residue" evidence="7">
    <location>
        <position position="1"/>
    </location>
</feature>
<dbReference type="GO" id="GO:0061630">
    <property type="term" value="F:ubiquitin protein ligase activity"/>
    <property type="evidence" value="ECO:0007669"/>
    <property type="project" value="TreeGrafter"/>
</dbReference>
<evidence type="ECO:0000256" key="1">
    <source>
        <dbReference type="ARBA" id="ARBA00022723"/>
    </source>
</evidence>
<dbReference type="Pfam" id="PF13639">
    <property type="entry name" value="zf-RING_2"/>
    <property type="match status" value="1"/>
</dbReference>
<gene>
    <name evidence="7" type="ORF">EJB05_29289</name>
</gene>
<dbReference type="SUPFAM" id="SSF57850">
    <property type="entry name" value="RING/U-box"/>
    <property type="match status" value="1"/>
</dbReference>
<keyword evidence="8" id="KW-1185">Reference proteome</keyword>
<feature type="region of interest" description="Disordered" evidence="5">
    <location>
        <begin position="61"/>
        <end position="86"/>
    </location>
</feature>
<keyword evidence="1" id="KW-0479">Metal-binding</keyword>
<comment type="caution">
    <text evidence="7">The sequence shown here is derived from an EMBL/GenBank/DDBJ whole genome shotgun (WGS) entry which is preliminary data.</text>
</comment>
<dbReference type="PANTHER" id="PTHR45931">
    <property type="entry name" value="SI:CH211-59O9.10"/>
    <property type="match status" value="1"/>
</dbReference>
<dbReference type="InterPro" id="IPR051834">
    <property type="entry name" value="RING_finger_E3_ligase"/>
</dbReference>